<dbReference type="Proteomes" id="UP001196413">
    <property type="component" value="Unassembled WGS sequence"/>
</dbReference>
<name>A0AAD5MEU9_PARTN</name>
<comment type="caution">
    <text evidence="1">The sequence shown here is derived from an EMBL/GenBank/DDBJ whole genome shotgun (WGS) entry which is preliminary data.</text>
</comment>
<keyword evidence="2" id="KW-1185">Reference proteome</keyword>
<dbReference type="AlphaFoldDB" id="A0AAD5MEU9"/>
<dbReference type="EMBL" id="JAHQIW010002282">
    <property type="protein sequence ID" value="KAJ1354933.1"/>
    <property type="molecule type" value="Genomic_DNA"/>
</dbReference>
<organism evidence="1 2">
    <name type="scientific">Parelaphostrongylus tenuis</name>
    <name type="common">Meningeal worm</name>
    <dbReference type="NCBI Taxonomy" id="148309"/>
    <lineage>
        <taxon>Eukaryota</taxon>
        <taxon>Metazoa</taxon>
        <taxon>Ecdysozoa</taxon>
        <taxon>Nematoda</taxon>
        <taxon>Chromadorea</taxon>
        <taxon>Rhabditida</taxon>
        <taxon>Rhabditina</taxon>
        <taxon>Rhabditomorpha</taxon>
        <taxon>Strongyloidea</taxon>
        <taxon>Metastrongylidae</taxon>
        <taxon>Parelaphostrongylus</taxon>
    </lineage>
</organism>
<gene>
    <name evidence="1" type="ORF">KIN20_012030</name>
</gene>
<accession>A0AAD5MEU9</accession>
<proteinExistence type="predicted"/>
<evidence type="ECO:0000313" key="1">
    <source>
        <dbReference type="EMBL" id="KAJ1354933.1"/>
    </source>
</evidence>
<sequence length="80" mass="8593">MANNPRRCIIVGNILTGICNYVNGANPKCNEGDPTMTTNIVMANWSKSMWQGVVDRAVRMLASGPFASHFFSASATVDGN</sequence>
<protein>
    <submittedName>
        <fullName evidence="1">Uncharacterized protein</fullName>
    </submittedName>
</protein>
<evidence type="ECO:0000313" key="2">
    <source>
        <dbReference type="Proteomes" id="UP001196413"/>
    </source>
</evidence>
<reference evidence="1" key="1">
    <citation type="submission" date="2021-06" db="EMBL/GenBank/DDBJ databases">
        <title>Parelaphostrongylus tenuis whole genome reference sequence.</title>
        <authorList>
            <person name="Garwood T.J."/>
            <person name="Larsen P.A."/>
            <person name="Fountain-Jones N.M."/>
            <person name="Garbe J.R."/>
            <person name="Macchietto M.G."/>
            <person name="Kania S.A."/>
            <person name="Gerhold R.W."/>
            <person name="Richards J.E."/>
            <person name="Wolf T.M."/>
        </authorList>
    </citation>
    <scope>NUCLEOTIDE SEQUENCE</scope>
    <source>
        <strain evidence="1">MNPRO001-30</strain>
        <tissue evidence="1">Meninges</tissue>
    </source>
</reference>